<dbReference type="Proteomes" id="UP000665026">
    <property type="component" value="Chromosome"/>
</dbReference>
<evidence type="ECO:0000256" key="6">
    <source>
        <dbReference type="ARBA" id="ARBA00031445"/>
    </source>
</evidence>
<reference evidence="12" key="1">
    <citation type="submission" date="2020-07" db="EMBL/GenBank/DDBJ databases">
        <title>Genome sequences of bacteria associated with the marine, planktonic diatom Thalassiosira profunda strain ECT2AJA-044.</title>
        <authorList>
            <person name="Gargas C.B."/>
            <person name="Roberts W.R."/>
            <person name="Alverson A.J."/>
        </authorList>
    </citation>
    <scope>NUCLEOTIDE SEQUENCE</scope>
    <source>
        <strain evidence="12">ECT2AJA-044</strain>
    </source>
</reference>
<dbReference type="InterPro" id="IPR039901">
    <property type="entry name" value="Kdotransferase"/>
</dbReference>
<dbReference type="Pfam" id="PF04413">
    <property type="entry name" value="Glycos_transf_N"/>
    <property type="match status" value="1"/>
</dbReference>
<evidence type="ECO:0000256" key="7">
    <source>
        <dbReference type="ARBA" id="ARBA00049183"/>
    </source>
</evidence>
<dbReference type="Gene3D" id="3.40.50.2000">
    <property type="entry name" value="Glycogen Phosphorylase B"/>
    <property type="match status" value="1"/>
</dbReference>
<dbReference type="Gene3D" id="3.40.50.11720">
    <property type="entry name" value="3-Deoxy-D-manno-octulosonic-acid transferase, N-terminal domain"/>
    <property type="match status" value="1"/>
</dbReference>
<sequence>MKTDQEAAPLPTLYRLYTVGAQMASPILDRMQRKKLQKAGIPNARLNERAGFASIERPLGRLLWIHAVSVGETLSILDVLKELRAQAPRMTVLLTTTTTTAAELAAKRLPEGCIHQFAPLDTPAATKRFLEHWQPDLVTFVESEIWPHQIVSVHDAEIPLALINARLSAKSLASWAKRSDLARALFGRFTLMLCQTDPVRDGLRVFVQEPWKVVTSGDLKKSSDPLPVDDLEKARLARAIGDRPFWLASSTHEGEEELMSEAHRQFVSQHENGLMILLPRHPERGPELAEMLRAEGWPLAQRSKGEPITDDTQIYLADTLGETGLFYSLTDLVFVGGSFVPVGGHNPYEPAHMGCAILHGPLYANFAQAYADMAEQEASLEVADADALGQALCDLWGDDEVELLQANAKFYIEASRNIRKDVAGHLLALIDT</sequence>
<feature type="active site" description="Proton acceptor" evidence="8">
    <location>
        <position position="72"/>
    </location>
</feature>
<comment type="similarity">
    <text evidence="10">Belongs to the glycosyltransferase group 1 family.</text>
</comment>
<dbReference type="InterPro" id="IPR038107">
    <property type="entry name" value="Glycos_transf_N_sf"/>
</dbReference>
<protein>
    <recommendedName>
        <fullName evidence="4 10">3-deoxy-D-manno-octulosonic acid transferase</fullName>
        <shortName evidence="10">Kdo transferase</shortName>
        <ecNumber evidence="3 10">2.4.99.12</ecNumber>
    </recommendedName>
    <alternativeName>
        <fullName evidence="6 10">Lipid IV(A) 3-deoxy-D-manno-octulosonic acid transferase</fullName>
    </alternativeName>
</protein>
<evidence type="ECO:0000256" key="4">
    <source>
        <dbReference type="ARBA" id="ARBA00019077"/>
    </source>
</evidence>
<keyword evidence="5 10" id="KW-0808">Transferase</keyword>
<dbReference type="EMBL" id="CP060010">
    <property type="protein sequence ID" value="QTN35881.1"/>
    <property type="molecule type" value="Genomic_DNA"/>
</dbReference>
<feature type="site" description="Transition state stabilizer" evidence="9">
    <location>
        <position position="220"/>
    </location>
</feature>
<dbReference type="InterPro" id="IPR007507">
    <property type="entry name" value="Glycos_transf_N"/>
</dbReference>
<dbReference type="GO" id="GO:0005886">
    <property type="term" value="C:plasma membrane"/>
    <property type="evidence" value="ECO:0007669"/>
    <property type="project" value="UniProtKB-SubCell"/>
</dbReference>
<evidence type="ECO:0000256" key="3">
    <source>
        <dbReference type="ARBA" id="ARBA00012621"/>
    </source>
</evidence>
<feature type="site" description="Transition state stabilizer" evidence="9">
    <location>
        <position position="142"/>
    </location>
</feature>
<dbReference type="RefSeq" id="WP_209356583.1">
    <property type="nucleotide sequence ID" value="NZ_CP060010.1"/>
</dbReference>
<gene>
    <name evidence="12" type="ORF">HZ995_15670</name>
</gene>
<feature type="domain" description="3-deoxy-D-manno-octulosonic-acid transferase N-terminal" evidence="11">
    <location>
        <begin position="45"/>
        <end position="220"/>
    </location>
</feature>
<comment type="function">
    <text evidence="1 10">Involved in lipopolysaccharide (LPS) biosynthesis. Catalyzes the transfer of 3-deoxy-D-manno-octulosonate (Kdo) residue(s) from CMP-Kdo to lipid IV(A), the tetraacyldisaccharide-1,4'-bisphosphate precursor of lipid A.</text>
</comment>
<comment type="subcellular location">
    <subcellularLocation>
        <location evidence="10">Cell membrane</location>
    </subcellularLocation>
</comment>
<dbReference type="GO" id="GO:0009245">
    <property type="term" value="P:lipid A biosynthetic process"/>
    <property type="evidence" value="ECO:0007669"/>
    <property type="project" value="TreeGrafter"/>
</dbReference>
<evidence type="ECO:0000256" key="9">
    <source>
        <dbReference type="PIRSR" id="PIRSR639901-2"/>
    </source>
</evidence>
<dbReference type="GO" id="GO:0009244">
    <property type="term" value="P:lipopolysaccharide core region biosynthetic process"/>
    <property type="evidence" value="ECO:0007669"/>
    <property type="project" value="UniProtKB-UniRule"/>
</dbReference>
<evidence type="ECO:0000313" key="12">
    <source>
        <dbReference type="EMBL" id="QTN35881.1"/>
    </source>
</evidence>
<evidence type="ECO:0000256" key="8">
    <source>
        <dbReference type="PIRSR" id="PIRSR639901-1"/>
    </source>
</evidence>
<dbReference type="PANTHER" id="PTHR42755:SF1">
    <property type="entry name" value="3-DEOXY-D-MANNO-OCTULOSONIC ACID TRANSFERASE, MITOCHONDRIAL-RELATED"/>
    <property type="match status" value="1"/>
</dbReference>
<dbReference type="EC" id="2.4.99.12" evidence="3 10"/>
<keyword evidence="10" id="KW-1003">Cell membrane</keyword>
<dbReference type="GO" id="GO:0043842">
    <property type="term" value="F:Kdo transferase activity"/>
    <property type="evidence" value="ECO:0007669"/>
    <property type="project" value="UniProtKB-EC"/>
</dbReference>
<evidence type="ECO:0000256" key="10">
    <source>
        <dbReference type="RuleBase" id="RU365103"/>
    </source>
</evidence>
<evidence type="ECO:0000256" key="2">
    <source>
        <dbReference type="ARBA" id="ARBA00004713"/>
    </source>
</evidence>
<comment type="pathway">
    <text evidence="2 10">Bacterial outer membrane biogenesis; LPS core biosynthesis.</text>
</comment>
<keyword evidence="10" id="KW-0472">Membrane</keyword>
<name>A0A975EPI3_9RHOB</name>
<proteinExistence type="inferred from homology"/>
<keyword evidence="10" id="KW-0448">Lipopolysaccharide biosynthesis</keyword>
<evidence type="ECO:0000256" key="5">
    <source>
        <dbReference type="ARBA" id="ARBA00022679"/>
    </source>
</evidence>
<accession>A0A975EPI3</accession>
<dbReference type="PANTHER" id="PTHR42755">
    <property type="entry name" value="3-DEOXY-MANNO-OCTULOSONATE CYTIDYLYLTRANSFERASE"/>
    <property type="match status" value="1"/>
</dbReference>
<comment type="catalytic activity">
    <reaction evidence="7 10">
        <text>lipid IVA (E. coli) + CMP-3-deoxy-beta-D-manno-octulosonate = alpha-Kdo-(2-&gt;6)-lipid IVA (E. coli) + CMP + H(+)</text>
        <dbReference type="Rhea" id="RHEA:28066"/>
        <dbReference type="ChEBI" id="CHEBI:15378"/>
        <dbReference type="ChEBI" id="CHEBI:58603"/>
        <dbReference type="ChEBI" id="CHEBI:60364"/>
        <dbReference type="ChEBI" id="CHEBI:60377"/>
        <dbReference type="ChEBI" id="CHEBI:85987"/>
        <dbReference type="EC" id="2.4.99.12"/>
    </reaction>
</comment>
<dbReference type="KEGG" id="cact:HZ995_15670"/>
<evidence type="ECO:0000313" key="13">
    <source>
        <dbReference type="Proteomes" id="UP000665026"/>
    </source>
</evidence>
<evidence type="ECO:0000259" key="11">
    <source>
        <dbReference type="Pfam" id="PF04413"/>
    </source>
</evidence>
<dbReference type="AlphaFoldDB" id="A0A975EPI3"/>
<evidence type="ECO:0000256" key="1">
    <source>
        <dbReference type="ARBA" id="ARBA00003394"/>
    </source>
</evidence>
<organism evidence="12 13">
    <name type="scientific">Cognatishimia activa</name>
    <dbReference type="NCBI Taxonomy" id="1715691"/>
    <lineage>
        <taxon>Bacteria</taxon>
        <taxon>Pseudomonadati</taxon>
        <taxon>Pseudomonadota</taxon>
        <taxon>Alphaproteobacteria</taxon>
        <taxon>Rhodobacterales</taxon>
        <taxon>Paracoccaceae</taxon>
        <taxon>Cognatishimia</taxon>
    </lineage>
</organism>